<dbReference type="AlphaFoldDB" id="A0A8T0FJ18"/>
<evidence type="ECO:0000313" key="2">
    <source>
        <dbReference type="Proteomes" id="UP000807504"/>
    </source>
</evidence>
<reference evidence="1" key="1">
    <citation type="journal article" date="2020" name="bioRxiv">
        <title>Chromosome-level reference genome of the European wasp spider Argiope bruennichi: a resource for studies on range expansion and evolutionary adaptation.</title>
        <authorList>
            <person name="Sheffer M.M."/>
            <person name="Hoppe A."/>
            <person name="Krehenwinkel H."/>
            <person name="Uhl G."/>
            <person name="Kuss A.W."/>
            <person name="Jensen L."/>
            <person name="Jensen C."/>
            <person name="Gillespie R.G."/>
            <person name="Hoff K.J."/>
            <person name="Prost S."/>
        </authorList>
    </citation>
    <scope>NUCLEOTIDE SEQUENCE</scope>
</reference>
<proteinExistence type="predicted"/>
<protein>
    <submittedName>
        <fullName evidence="1">Uncharacterized protein</fullName>
    </submittedName>
</protein>
<sequence>MTDITSLNRKRGSIKNQLTKLNNVLTEGQNKMHIPELQAQLDIVLNIDGKFEELKDDFYKIVKEEDFQKIETSLFEVDEDIQKLEISLKTSINKLKTMKIDSAHNQSVDDSIISDQTKKAFIKLPKIPLPFFSGKFEEWNLFKTQFNCLISENPEISENEKLHYLRGSLKGEAKTIETADDNFSSLFKALEQRYENKRIIVNYTLNKTLKGFWEIEEIETNEICDDELKYCNEHFVKTYYRKPDGRFAVEMPFKPDISAKMLGNSKAVASKRLVQLWTRLERDPAMQTLYSEFLSEYELLQHMEEVKENSNVENGYYLPHHELSEFEKLKSELTQLLQRGGMALQKWCASSTALKEFTLDRNSEEIMVKTLGTFWNSLSDSFAYKVCTSPSTDYASSKAYGAAIYVQTVSNSSEVTTQLLCTLAWIKIPSNLLKTFVSDRVSQIQKLLKDFQWQHIPSELNPADLFSRGLDAKTLATRELWFKGPDFSKLNLPAFKTVQISSGSTDKLYIDELKLVSKITLTLNNDSKFLDHLLSITNDFHKLNRTLAFIFRVGKNKKVMLVIDPDNYEATDNQSFEVSPFSKYVFTIALGDACGIYFKIARAQN</sequence>
<name>A0A8T0FJ18_ARGBR</name>
<evidence type="ECO:0000313" key="1">
    <source>
        <dbReference type="EMBL" id="KAF8790385.1"/>
    </source>
</evidence>
<keyword evidence="2" id="KW-1185">Reference proteome</keyword>
<organism evidence="1 2">
    <name type="scientific">Argiope bruennichi</name>
    <name type="common">Wasp spider</name>
    <name type="synonym">Aranea bruennichi</name>
    <dbReference type="NCBI Taxonomy" id="94029"/>
    <lineage>
        <taxon>Eukaryota</taxon>
        <taxon>Metazoa</taxon>
        <taxon>Ecdysozoa</taxon>
        <taxon>Arthropoda</taxon>
        <taxon>Chelicerata</taxon>
        <taxon>Arachnida</taxon>
        <taxon>Araneae</taxon>
        <taxon>Araneomorphae</taxon>
        <taxon>Entelegynae</taxon>
        <taxon>Araneoidea</taxon>
        <taxon>Araneidae</taxon>
        <taxon>Argiope</taxon>
    </lineage>
</organism>
<dbReference type="PANTHER" id="PTHR47331">
    <property type="entry name" value="PHD-TYPE DOMAIN-CONTAINING PROTEIN"/>
    <property type="match status" value="1"/>
</dbReference>
<dbReference type="EMBL" id="JABXBU010000011">
    <property type="protein sequence ID" value="KAF8790385.1"/>
    <property type="molecule type" value="Genomic_DNA"/>
</dbReference>
<dbReference type="InterPro" id="IPR005312">
    <property type="entry name" value="DUF1759"/>
</dbReference>
<gene>
    <name evidence="1" type="ORF">HNY73_005410</name>
</gene>
<dbReference type="Pfam" id="PF03564">
    <property type="entry name" value="DUF1759"/>
    <property type="match status" value="1"/>
</dbReference>
<dbReference type="Proteomes" id="UP000807504">
    <property type="component" value="Unassembled WGS sequence"/>
</dbReference>
<reference evidence="1" key="2">
    <citation type="submission" date="2020-06" db="EMBL/GenBank/DDBJ databases">
        <authorList>
            <person name="Sheffer M."/>
        </authorList>
    </citation>
    <scope>NUCLEOTIDE SEQUENCE</scope>
</reference>
<accession>A0A8T0FJ18</accession>
<comment type="caution">
    <text evidence="1">The sequence shown here is derived from an EMBL/GenBank/DDBJ whole genome shotgun (WGS) entry which is preliminary data.</text>
</comment>